<dbReference type="GO" id="GO:0010468">
    <property type="term" value="P:regulation of gene expression"/>
    <property type="evidence" value="ECO:0007669"/>
    <property type="project" value="TreeGrafter"/>
</dbReference>
<dbReference type="FunFam" id="3.30.160.60:FF:000690">
    <property type="entry name" value="Zinc finger protein 354C"/>
    <property type="match status" value="1"/>
</dbReference>
<comment type="caution">
    <text evidence="13">The sequence shown here is derived from an EMBL/GenBank/DDBJ whole genome shotgun (WGS) entry which is preliminary data.</text>
</comment>
<evidence type="ECO:0000256" key="6">
    <source>
        <dbReference type="ARBA" id="ARBA00022833"/>
    </source>
</evidence>
<evidence type="ECO:0000256" key="1">
    <source>
        <dbReference type="ARBA" id="ARBA00004123"/>
    </source>
</evidence>
<feature type="domain" description="C2H2-type" evidence="12">
    <location>
        <begin position="311"/>
        <end position="333"/>
    </location>
</feature>
<feature type="compositionally biased region" description="Polar residues" evidence="11">
    <location>
        <begin position="183"/>
        <end position="192"/>
    </location>
</feature>
<evidence type="ECO:0000256" key="9">
    <source>
        <dbReference type="ARBA" id="ARBA00023242"/>
    </source>
</evidence>
<evidence type="ECO:0000256" key="8">
    <source>
        <dbReference type="ARBA" id="ARBA00023163"/>
    </source>
</evidence>
<dbReference type="EMBL" id="JAAMOB010000007">
    <property type="protein sequence ID" value="KAF4110477.1"/>
    <property type="molecule type" value="Genomic_DNA"/>
</dbReference>
<dbReference type="AlphaFoldDB" id="A0A7J6CT12"/>
<evidence type="ECO:0000313" key="13">
    <source>
        <dbReference type="EMBL" id="KAF4110477.1"/>
    </source>
</evidence>
<name>A0A7J6CT12_9TELE</name>
<keyword evidence="8" id="KW-0804">Transcription</keyword>
<feature type="region of interest" description="Disordered" evidence="11">
    <location>
        <begin position="56"/>
        <end position="160"/>
    </location>
</feature>
<dbReference type="InterPro" id="IPR013087">
    <property type="entry name" value="Znf_C2H2_type"/>
</dbReference>
<evidence type="ECO:0000256" key="10">
    <source>
        <dbReference type="PROSITE-ProRule" id="PRU00042"/>
    </source>
</evidence>
<feature type="compositionally biased region" description="Basic and acidic residues" evidence="11">
    <location>
        <begin position="197"/>
        <end position="207"/>
    </location>
</feature>
<keyword evidence="7" id="KW-0238">DNA-binding</keyword>
<dbReference type="Pfam" id="PF00096">
    <property type="entry name" value="zf-C2H2"/>
    <property type="match status" value="2"/>
</dbReference>
<keyword evidence="9" id="KW-0539">Nucleus</keyword>
<evidence type="ECO:0000313" key="14">
    <source>
        <dbReference type="Proteomes" id="UP000579812"/>
    </source>
</evidence>
<dbReference type="Proteomes" id="UP000579812">
    <property type="component" value="Unassembled WGS sequence"/>
</dbReference>
<feature type="domain" description="C2H2-type" evidence="12">
    <location>
        <begin position="338"/>
        <end position="365"/>
    </location>
</feature>
<evidence type="ECO:0000256" key="7">
    <source>
        <dbReference type="ARBA" id="ARBA00023125"/>
    </source>
</evidence>
<dbReference type="GO" id="GO:0003677">
    <property type="term" value="F:DNA binding"/>
    <property type="evidence" value="ECO:0007669"/>
    <property type="project" value="UniProtKB-KW"/>
</dbReference>
<proteinExistence type="inferred from homology"/>
<keyword evidence="3" id="KW-0479">Metal-binding</keyword>
<keyword evidence="14" id="KW-1185">Reference proteome</keyword>
<reference evidence="13 14" key="1">
    <citation type="submission" date="2020-04" db="EMBL/GenBank/DDBJ databases">
        <title>Chromosome-level genome assembly of a cyprinid fish Onychostoma macrolepis by integration of Nanopore Sequencing, Bionano and Hi-C technology.</title>
        <authorList>
            <person name="Wang D."/>
        </authorList>
    </citation>
    <scope>NUCLEOTIDE SEQUENCE [LARGE SCALE GENOMIC DNA]</scope>
    <source>
        <strain evidence="13">SWU-2019</strain>
        <tissue evidence="13">Muscle</tissue>
    </source>
</reference>
<evidence type="ECO:0000256" key="5">
    <source>
        <dbReference type="ARBA" id="ARBA00022771"/>
    </source>
</evidence>
<dbReference type="GO" id="GO:0008270">
    <property type="term" value="F:zinc ion binding"/>
    <property type="evidence" value="ECO:0007669"/>
    <property type="project" value="UniProtKB-KW"/>
</dbReference>
<dbReference type="PANTHER" id="PTHR16515:SF66">
    <property type="entry name" value="C2H2-TYPE DOMAIN-CONTAINING PROTEIN"/>
    <property type="match status" value="1"/>
</dbReference>
<feature type="domain" description="C2H2-type" evidence="12">
    <location>
        <begin position="283"/>
        <end position="310"/>
    </location>
</feature>
<dbReference type="SUPFAM" id="SSF57667">
    <property type="entry name" value="beta-beta-alpha zinc fingers"/>
    <property type="match status" value="2"/>
</dbReference>
<dbReference type="SMART" id="SM00355">
    <property type="entry name" value="ZnF_C2H2"/>
    <property type="match status" value="4"/>
</dbReference>
<keyword evidence="5 10" id="KW-0863">Zinc-finger</keyword>
<dbReference type="OrthoDB" id="9439903at2759"/>
<dbReference type="PROSITE" id="PS00028">
    <property type="entry name" value="ZINC_FINGER_C2H2_1"/>
    <property type="match status" value="4"/>
</dbReference>
<dbReference type="Gene3D" id="3.30.160.60">
    <property type="entry name" value="Classic Zinc Finger"/>
    <property type="match status" value="3"/>
</dbReference>
<evidence type="ECO:0000256" key="11">
    <source>
        <dbReference type="SAM" id="MobiDB-lite"/>
    </source>
</evidence>
<accession>A0A7J6CT12</accession>
<dbReference type="FunFam" id="3.30.160.60:FF:000188">
    <property type="entry name" value="Zinc finger protein 787"/>
    <property type="match status" value="1"/>
</dbReference>
<protein>
    <recommendedName>
        <fullName evidence="12">C2H2-type domain-containing protein</fullName>
    </recommendedName>
</protein>
<dbReference type="PROSITE" id="PS50157">
    <property type="entry name" value="ZINC_FINGER_C2H2_2"/>
    <property type="match status" value="4"/>
</dbReference>
<sequence>MADARVLGVFQERVKSLLGSLLEVLLLEITEAFRESLCRSHCERCASDWPESRNVKDRVMSGDSQPMMSSQCSEPVNEPEELESDAQKNPSPHPAQETPPVSTDPPEREETQLAVAEDKITQTTLSVSDNKMQTFPSVSEEYPPEASSTNEPELKPDVKQEYEDVAVTTAEDEWEIRRLEETQACQTSSESAGAQLKPEKNELHEPEESFQPCPHWSPSSSGGYFSSVRSQITQSCLVNATSTERLGPLQKQEDFDPPDAPLRPCSVRLQRAEILQRAISRFHVCSVCDKIFMYRRTLRRHRRFHTGERPHGCSLCSRAFILRRTLRQHQRAHFRRPYSCTQCGKRFRHWRKLRLHWRSHAGESPFICSRCGKHCRTLKSLDRHLAYVDHD</sequence>
<keyword evidence="4" id="KW-0677">Repeat</keyword>
<organism evidence="13 14">
    <name type="scientific">Onychostoma macrolepis</name>
    <dbReference type="NCBI Taxonomy" id="369639"/>
    <lineage>
        <taxon>Eukaryota</taxon>
        <taxon>Metazoa</taxon>
        <taxon>Chordata</taxon>
        <taxon>Craniata</taxon>
        <taxon>Vertebrata</taxon>
        <taxon>Euteleostomi</taxon>
        <taxon>Actinopterygii</taxon>
        <taxon>Neopterygii</taxon>
        <taxon>Teleostei</taxon>
        <taxon>Ostariophysi</taxon>
        <taxon>Cypriniformes</taxon>
        <taxon>Cyprinidae</taxon>
        <taxon>Acrossocheilinae</taxon>
        <taxon>Onychostoma</taxon>
    </lineage>
</organism>
<gene>
    <name evidence="13" type="ORF">G5714_007508</name>
</gene>
<keyword evidence="6" id="KW-0862">Zinc</keyword>
<feature type="compositionally biased region" description="Polar residues" evidence="11">
    <location>
        <begin position="62"/>
        <end position="74"/>
    </location>
</feature>
<evidence type="ECO:0000256" key="2">
    <source>
        <dbReference type="ARBA" id="ARBA00006991"/>
    </source>
</evidence>
<evidence type="ECO:0000256" key="3">
    <source>
        <dbReference type="ARBA" id="ARBA00022723"/>
    </source>
</evidence>
<dbReference type="PANTHER" id="PTHR16515">
    <property type="entry name" value="PR DOMAIN ZINC FINGER PROTEIN"/>
    <property type="match status" value="1"/>
</dbReference>
<evidence type="ECO:0000256" key="4">
    <source>
        <dbReference type="ARBA" id="ARBA00022737"/>
    </source>
</evidence>
<comment type="subcellular location">
    <subcellularLocation>
        <location evidence="1">Nucleus</location>
    </subcellularLocation>
</comment>
<dbReference type="InterPro" id="IPR050331">
    <property type="entry name" value="Zinc_finger"/>
</dbReference>
<feature type="compositionally biased region" description="Polar residues" evidence="11">
    <location>
        <begin position="121"/>
        <end position="137"/>
    </location>
</feature>
<dbReference type="InterPro" id="IPR036236">
    <property type="entry name" value="Znf_C2H2_sf"/>
</dbReference>
<evidence type="ECO:0000259" key="12">
    <source>
        <dbReference type="PROSITE" id="PS50157"/>
    </source>
</evidence>
<feature type="compositionally biased region" description="Basic and acidic residues" evidence="11">
    <location>
        <begin position="105"/>
        <end position="120"/>
    </location>
</feature>
<dbReference type="GO" id="GO:0005634">
    <property type="term" value="C:nucleus"/>
    <property type="evidence" value="ECO:0007669"/>
    <property type="project" value="UniProtKB-SubCell"/>
</dbReference>
<comment type="similarity">
    <text evidence="2">Belongs to the krueppel C2H2-type zinc-finger protein family.</text>
</comment>
<feature type="domain" description="C2H2-type" evidence="12">
    <location>
        <begin position="366"/>
        <end position="391"/>
    </location>
</feature>
<feature type="region of interest" description="Disordered" evidence="11">
    <location>
        <begin position="182"/>
        <end position="216"/>
    </location>
</feature>